<dbReference type="InterPro" id="IPR004636">
    <property type="entry name" value="AcOrn/SuccOrn_fam"/>
</dbReference>
<dbReference type="Gene3D" id="3.90.1150.10">
    <property type="entry name" value="Aspartate Aminotransferase, domain 1"/>
    <property type="match status" value="1"/>
</dbReference>
<dbReference type="InterPro" id="IPR015422">
    <property type="entry name" value="PyrdxlP-dep_Trfase_small"/>
</dbReference>
<evidence type="ECO:0000313" key="7">
    <source>
        <dbReference type="EMBL" id="QNO41618.1"/>
    </source>
</evidence>
<comment type="subcellular location">
    <subcellularLocation>
        <location evidence="5">Cytoplasm</location>
    </subcellularLocation>
</comment>
<dbReference type="PIRSF" id="PIRSF000521">
    <property type="entry name" value="Transaminase_4ab_Lys_Orn"/>
    <property type="match status" value="1"/>
</dbReference>
<feature type="binding site" evidence="5">
    <location>
        <begin position="214"/>
        <end position="217"/>
    </location>
    <ligand>
        <name>pyridoxal 5'-phosphate</name>
        <dbReference type="ChEBI" id="CHEBI:597326"/>
    </ligand>
</feature>
<evidence type="ECO:0000256" key="5">
    <source>
        <dbReference type="HAMAP-Rule" id="MF_01107"/>
    </source>
</evidence>
<organism evidence="6">
    <name type="scientific">Candidatus Methanogaster sp. ANME-2c ERB4</name>
    <dbReference type="NCBI Taxonomy" id="2759911"/>
    <lineage>
        <taxon>Archaea</taxon>
        <taxon>Methanobacteriati</taxon>
        <taxon>Methanobacteriota</taxon>
        <taxon>Stenosarchaea group</taxon>
        <taxon>Methanomicrobia</taxon>
        <taxon>Methanosarcinales</taxon>
        <taxon>ANME-2 cluster</taxon>
        <taxon>Candidatus Methanogasteraceae</taxon>
        <taxon>Candidatus Methanogaster</taxon>
    </lineage>
</organism>
<dbReference type="PANTHER" id="PTHR11986:SF79">
    <property type="entry name" value="ACETYLORNITHINE AMINOTRANSFERASE, MITOCHONDRIAL"/>
    <property type="match status" value="1"/>
</dbReference>
<keyword evidence="2 5" id="KW-0028">Amino-acid biosynthesis</keyword>
<dbReference type="InterPro" id="IPR050103">
    <property type="entry name" value="Class-III_PLP-dep_AT"/>
</dbReference>
<proteinExistence type="inferred from homology"/>
<dbReference type="UniPathway" id="UPA00068">
    <property type="reaction ID" value="UER00109"/>
</dbReference>
<dbReference type="FunFam" id="3.40.640.10:FF:000004">
    <property type="entry name" value="Acetylornithine aminotransferase"/>
    <property type="match status" value="1"/>
</dbReference>
<name>A0A7G9XZN0_9EURY</name>
<dbReference type="HAMAP" id="MF_01107">
    <property type="entry name" value="ArgD_aminotrans_3"/>
    <property type="match status" value="1"/>
</dbReference>
<keyword evidence="3 5" id="KW-0808">Transferase</keyword>
<dbReference type="GO" id="GO:0030170">
    <property type="term" value="F:pyridoxal phosphate binding"/>
    <property type="evidence" value="ECO:0007669"/>
    <property type="project" value="InterPro"/>
</dbReference>
<keyword evidence="5" id="KW-0055">Arginine biosynthesis</keyword>
<evidence type="ECO:0000256" key="1">
    <source>
        <dbReference type="ARBA" id="ARBA00022576"/>
    </source>
</evidence>
<comment type="miscellaneous">
    <text evidence="5">May also have succinyldiaminopimelate aminotransferase activity, thus carrying out the corresponding step in lysine biosynthesis.</text>
</comment>
<accession>A0A7G9XZN0</accession>
<dbReference type="SUPFAM" id="SSF53383">
    <property type="entry name" value="PLP-dependent transferases"/>
    <property type="match status" value="1"/>
</dbReference>
<dbReference type="Gene3D" id="3.40.640.10">
    <property type="entry name" value="Type I PLP-dependent aspartate aminotransferase-like (Major domain)"/>
    <property type="match status" value="1"/>
</dbReference>
<evidence type="ECO:0000256" key="4">
    <source>
        <dbReference type="ARBA" id="ARBA00022898"/>
    </source>
</evidence>
<dbReference type="NCBIfam" id="NF002874">
    <property type="entry name" value="PRK03244.1"/>
    <property type="match status" value="1"/>
</dbReference>
<reference evidence="6" key="1">
    <citation type="submission" date="2020-06" db="EMBL/GenBank/DDBJ databases">
        <title>Unique genomic features of the anaerobic methanotrophic archaea.</title>
        <authorList>
            <person name="Chadwick G.L."/>
            <person name="Skennerton C.T."/>
            <person name="Laso-Perez R."/>
            <person name="Leu A.O."/>
            <person name="Speth D.R."/>
            <person name="Yu H."/>
            <person name="Morgan-Lang C."/>
            <person name="Hatzenpichler R."/>
            <person name="Goudeau D."/>
            <person name="Malmstrom R."/>
            <person name="Brazelton W.J."/>
            <person name="Woyke T."/>
            <person name="Hallam S.J."/>
            <person name="Tyson G.W."/>
            <person name="Wegener G."/>
            <person name="Boetius A."/>
            <person name="Orphan V."/>
        </authorList>
    </citation>
    <scope>NUCLEOTIDE SEQUENCE</scope>
</reference>
<feature type="binding site" evidence="5">
    <location>
        <position position="132"/>
    </location>
    <ligand>
        <name>N(2)-acetyl-L-ornithine</name>
        <dbReference type="ChEBI" id="CHEBI:57805"/>
    </ligand>
</feature>
<feature type="binding site" evidence="5">
    <location>
        <begin position="102"/>
        <end position="103"/>
    </location>
    <ligand>
        <name>pyridoxal 5'-phosphate</name>
        <dbReference type="ChEBI" id="CHEBI:597326"/>
    </ligand>
</feature>
<dbReference type="InterPro" id="IPR005814">
    <property type="entry name" value="Aminotrans_3"/>
</dbReference>
<dbReference type="GO" id="GO:0006526">
    <property type="term" value="P:L-arginine biosynthetic process"/>
    <property type="evidence" value="ECO:0007669"/>
    <property type="project" value="UniProtKB-UniRule"/>
</dbReference>
<dbReference type="PROSITE" id="PS00600">
    <property type="entry name" value="AA_TRANSFER_CLASS_3"/>
    <property type="match status" value="1"/>
</dbReference>
<evidence type="ECO:0000313" key="6">
    <source>
        <dbReference type="EMBL" id="QNO41214.1"/>
    </source>
</evidence>
<dbReference type="GO" id="GO:0042802">
    <property type="term" value="F:identical protein binding"/>
    <property type="evidence" value="ECO:0007669"/>
    <property type="project" value="TreeGrafter"/>
</dbReference>
<dbReference type="InterPro" id="IPR015424">
    <property type="entry name" value="PyrdxlP-dep_Trfase"/>
</dbReference>
<dbReference type="InterPro" id="IPR015421">
    <property type="entry name" value="PyrdxlP-dep_Trfase_major"/>
</dbReference>
<dbReference type="NCBIfam" id="NF002325">
    <property type="entry name" value="PRK01278.1"/>
    <property type="match status" value="1"/>
</dbReference>
<feature type="binding site" evidence="5">
    <location>
        <position position="129"/>
    </location>
    <ligand>
        <name>pyridoxal 5'-phosphate</name>
        <dbReference type="ChEBI" id="CHEBI:597326"/>
    </ligand>
</feature>
<dbReference type="AlphaFoldDB" id="A0A7G9XZN0"/>
<gene>
    <name evidence="6" type="primary">lysJ</name>
    <name evidence="5" type="synonym">argD</name>
    <name evidence="6" type="ORF">JNOLDJLP_00039</name>
    <name evidence="7" type="ORF">OAEIHDOC_00039</name>
</gene>
<dbReference type="NCBIfam" id="TIGR00707">
    <property type="entry name" value="argD"/>
    <property type="match status" value="1"/>
</dbReference>
<dbReference type="EC" id="2.6.1.11" evidence="5"/>
<evidence type="ECO:0000256" key="2">
    <source>
        <dbReference type="ARBA" id="ARBA00022605"/>
    </source>
</evidence>
<evidence type="ECO:0000256" key="3">
    <source>
        <dbReference type="ARBA" id="ARBA00022679"/>
    </source>
</evidence>
<comment type="catalytic activity">
    <reaction evidence="5">
        <text>N(2)-acetyl-L-ornithine + 2-oxoglutarate = N-acetyl-L-glutamate 5-semialdehyde + L-glutamate</text>
        <dbReference type="Rhea" id="RHEA:18049"/>
        <dbReference type="ChEBI" id="CHEBI:16810"/>
        <dbReference type="ChEBI" id="CHEBI:29123"/>
        <dbReference type="ChEBI" id="CHEBI:29985"/>
        <dbReference type="ChEBI" id="CHEBI:57805"/>
        <dbReference type="EC" id="2.6.1.11"/>
    </reaction>
</comment>
<sequence>MTLIESEAKYIQPTYTRQPITLTRGSGARVWDAEGNEYIDCIAGVAVNVCGHCHPKVVEAIRTQAETLIHTSNLYYTEPQIKLAEELANLTGLDRIFFCNSGTEAVEAAMKLARRSTGKTDFIASENSFHGRTLGALSLTHTEKYRKPFEPLIPGVTFVRYDDAAAIAAAITPDTAAVVLEAVQGEGGIHIASAEYLREVREICDSNDILLILDEVQTGFGRTGAWFAYEHYGIKPDIMTMAKALGSGFPIGAMASHEDLKFERGEHGATFAGSPLACAAALATISVIKDEGLVERSRTLGAHLLRGLQSIESLAGNRVREVRGIGLMVGIDFETGCGDLVNMARERGVLLNCTADTVLRFLPPLVITESEIDRVMAVVGQL</sequence>
<feature type="modified residue" description="N6-(pyridoxal phosphate)lysine" evidence="5">
    <location>
        <position position="243"/>
    </location>
</feature>
<dbReference type="GO" id="GO:0003992">
    <property type="term" value="F:N2-acetyl-L-ornithine:2-oxoglutarate 5-aminotransferase activity"/>
    <property type="evidence" value="ECO:0007669"/>
    <property type="project" value="UniProtKB-UniRule"/>
</dbReference>
<dbReference type="GO" id="GO:0005737">
    <property type="term" value="C:cytoplasm"/>
    <property type="evidence" value="ECO:0007669"/>
    <property type="project" value="UniProtKB-SubCell"/>
</dbReference>
<comment type="cofactor">
    <cofactor evidence="5">
        <name>pyridoxal 5'-phosphate</name>
        <dbReference type="ChEBI" id="CHEBI:597326"/>
    </cofactor>
    <text evidence="5">Binds 1 pyridoxal phosphate per subunit.</text>
</comment>
<dbReference type="EMBL" id="MT630607">
    <property type="protein sequence ID" value="QNO41214.1"/>
    <property type="molecule type" value="Genomic_DNA"/>
</dbReference>
<comment type="subunit">
    <text evidence="5">Homodimer.</text>
</comment>
<keyword evidence="4 5" id="KW-0663">Pyridoxal phosphate</keyword>
<keyword evidence="5" id="KW-0963">Cytoplasm</keyword>
<dbReference type="EMBL" id="MT630653">
    <property type="protein sequence ID" value="QNO41618.1"/>
    <property type="molecule type" value="Genomic_DNA"/>
</dbReference>
<comment type="similarity">
    <text evidence="5">Belongs to the class-III pyridoxal-phosphate-dependent aminotransferase family. ArgD subfamily.</text>
</comment>
<keyword evidence="1 5" id="KW-0032">Aminotransferase</keyword>
<dbReference type="Pfam" id="PF00202">
    <property type="entry name" value="Aminotran_3"/>
    <property type="match status" value="1"/>
</dbReference>
<dbReference type="InterPro" id="IPR049704">
    <property type="entry name" value="Aminotrans_3_PPA_site"/>
</dbReference>
<dbReference type="CDD" id="cd00610">
    <property type="entry name" value="OAT_like"/>
    <property type="match status" value="1"/>
</dbReference>
<comment type="caution">
    <text evidence="5">Lacks conserved residue(s) required for the propagation of feature annotation.</text>
</comment>
<dbReference type="PANTHER" id="PTHR11986">
    <property type="entry name" value="AMINOTRANSFERASE CLASS III"/>
    <property type="match status" value="1"/>
</dbReference>
<feature type="binding site" evidence="5">
    <location>
        <position position="270"/>
    </location>
    <ligand>
        <name>pyridoxal 5'-phosphate</name>
        <dbReference type="ChEBI" id="CHEBI:597326"/>
    </ligand>
</feature>
<protein>
    <recommendedName>
        <fullName evidence="5">Acetylornithine aminotransferase</fullName>
        <shortName evidence="5">ACOAT</shortName>
        <ecNumber evidence="5">2.6.1.11</ecNumber>
    </recommendedName>
</protein>
<comment type="pathway">
    <text evidence="5">Amino-acid biosynthesis; L-arginine biosynthesis; N(2)-acetyl-L-ornithine from L-glutamate: step 4/4.</text>
</comment>